<dbReference type="SUPFAM" id="SSF54975">
    <property type="entry name" value="Acylphosphatase/BLUF domain-like"/>
    <property type="match status" value="2"/>
</dbReference>
<dbReference type="InterPro" id="IPR036046">
    <property type="entry name" value="Acylphosphatase-like_dom_sf"/>
</dbReference>
<evidence type="ECO:0000259" key="1">
    <source>
        <dbReference type="PROSITE" id="PS50925"/>
    </source>
</evidence>
<dbReference type="PROSITE" id="PS50925">
    <property type="entry name" value="BLUF"/>
    <property type="match status" value="2"/>
</dbReference>
<dbReference type="EMBL" id="HBHP01033387">
    <property type="protein sequence ID" value="CAD9776552.1"/>
    <property type="molecule type" value="Transcribed_RNA"/>
</dbReference>
<dbReference type="InterPro" id="IPR007024">
    <property type="entry name" value="BLUF_domain"/>
</dbReference>
<dbReference type="GO" id="GO:0009882">
    <property type="term" value="F:blue light photoreceptor activity"/>
    <property type="evidence" value="ECO:0007669"/>
    <property type="project" value="InterPro"/>
</dbReference>
<accession>A0A7S2U1R8</accession>
<name>A0A7S2U1R8_9EUKA</name>
<gene>
    <name evidence="2" type="ORF">LSP00402_LOCUS20565</name>
</gene>
<feature type="domain" description="BLUF" evidence="1">
    <location>
        <begin position="1"/>
        <end position="59"/>
    </location>
</feature>
<dbReference type="AlphaFoldDB" id="A0A7S2U1R8"/>
<sequence>MLEPITSRISPQVRQILEGKYRDLIVLFEKIRRDRRHKNVCLESRQYIDQRSFRKWGVMTLVVTAGLEKQALIKMDVKNEKKTTAATSEEQKILQVEYTSRLKNKDDIGEIMAIARIKNQVLGVGGKLSLYLQDSFIRQTLEGPENAINNIIDKIQKDARHSEFKIQYKIYPAKRQFTCWEARTYDESSNIGAVPLGAA</sequence>
<dbReference type="Pfam" id="PF04940">
    <property type="entry name" value="BLUF"/>
    <property type="match status" value="2"/>
</dbReference>
<feature type="domain" description="BLUF" evidence="1">
    <location>
        <begin position="90"/>
        <end position="183"/>
    </location>
</feature>
<proteinExistence type="predicted"/>
<organism evidence="2">
    <name type="scientific">Lotharella oceanica</name>
    <dbReference type="NCBI Taxonomy" id="641309"/>
    <lineage>
        <taxon>Eukaryota</taxon>
        <taxon>Sar</taxon>
        <taxon>Rhizaria</taxon>
        <taxon>Cercozoa</taxon>
        <taxon>Chlorarachniophyceae</taxon>
        <taxon>Lotharella</taxon>
    </lineage>
</organism>
<protein>
    <recommendedName>
        <fullName evidence="1">BLUF domain-containing protein</fullName>
    </recommendedName>
</protein>
<dbReference type="GO" id="GO:0071949">
    <property type="term" value="F:FAD binding"/>
    <property type="evidence" value="ECO:0007669"/>
    <property type="project" value="InterPro"/>
</dbReference>
<dbReference type="SMART" id="SM01034">
    <property type="entry name" value="BLUF"/>
    <property type="match status" value="1"/>
</dbReference>
<dbReference type="Gene3D" id="3.30.70.100">
    <property type="match status" value="2"/>
</dbReference>
<evidence type="ECO:0000313" key="2">
    <source>
        <dbReference type="EMBL" id="CAD9776552.1"/>
    </source>
</evidence>
<reference evidence="2" key="1">
    <citation type="submission" date="2021-01" db="EMBL/GenBank/DDBJ databases">
        <authorList>
            <person name="Corre E."/>
            <person name="Pelletier E."/>
            <person name="Niang G."/>
            <person name="Scheremetjew M."/>
            <person name="Finn R."/>
            <person name="Kale V."/>
            <person name="Holt S."/>
            <person name="Cochrane G."/>
            <person name="Meng A."/>
            <person name="Brown T."/>
            <person name="Cohen L."/>
        </authorList>
    </citation>
    <scope>NUCLEOTIDE SEQUENCE</scope>
    <source>
        <strain evidence="2">CCMP622</strain>
    </source>
</reference>